<reference evidence="2" key="1">
    <citation type="journal article" date="2017" name="Front. Cell. Infect. Microbiol.">
        <title>Sequencing of blaIMP-Carrying IncN2 Plasmids, and Comparative Genomics of IncN2 Plasmids Harboring Class 1 Integrons.</title>
        <authorList>
            <person name="Jiang X."/>
            <person name="Yin Z."/>
            <person name="Yin X."/>
            <person name="Fang H."/>
            <person name="Sun Q."/>
            <person name="Tong Y."/>
            <person name="Xu Y."/>
            <person name="Zhang D."/>
            <person name="Feng J."/>
            <person name="Chen W."/>
            <person name="Song Y."/>
            <person name="Wang J."/>
            <person name="Chen S."/>
            <person name="Zhou D."/>
        </authorList>
    </citation>
    <scope>NUCLEOTIDE SEQUENCE</scope>
    <source>
        <strain evidence="2">7121</strain>
        <plasmid evidence="2">p7121-IMP</plasmid>
    </source>
</reference>
<accession>A0A1W6F5H1</accession>
<keyword evidence="2" id="KW-0614">Plasmid</keyword>
<evidence type="ECO:0000313" key="2">
    <source>
        <dbReference type="EMBL" id="ARK35809.1"/>
    </source>
</evidence>
<organism evidence="2">
    <name type="scientific">Klebsiella oxytoca</name>
    <dbReference type="NCBI Taxonomy" id="571"/>
    <lineage>
        <taxon>Bacteria</taxon>
        <taxon>Pseudomonadati</taxon>
        <taxon>Pseudomonadota</taxon>
        <taxon>Gammaproteobacteria</taxon>
        <taxon>Enterobacterales</taxon>
        <taxon>Enterobacteriaceae</taxon>
        <taxon>Klebsiella/Raoultella group</taxon>
        <taxon>Klebsiella</taxon>
    </lineage>
</organism>
<feature type="transmembrane region" description="Helical" evidence="1">
    <location>
        <begin position="98"/>
        <end position="121"/>
    </location>
</feature>
<keyword evidence="1" id="KW-0472">Membrane</keyword>
<dbReference type="AlphaFoldDB" id="A0A1W6F5H1"/>
<dbReference type="NCBIfam" id="NF041291">
    <property type="entry name" value="StbC"/>
    <property type="match status" value="1"/>
</dbReference>
<dbReference type="InterPro" id="IPR059230">
    <property type="entry name" value="StbC"/>
</dbReference>
<protein>
    <submittedName>
        <fullName evidence="2">Plasmid stability protein StbC</fullName>
    </submittedName>
</protein>
<keyword evidence="1" id="KW-1133">Transmembrane helix</keyword>
<proteinExistence type="predicted"/>
<sequence length="122" mass="13484">MDKQPDKLDVLMDWFLGDAKEIVEAMKQVKVEQADMLQQLGELKSALELTADDSRAEIIGSLRDIQAAMKEENKARSDFLTRWQSLQHNNASTIVNRVVIMTAVCSIVGAAIGAALTLLILK</sequence>
<geneLocation type="plasmid" evidence="2">
    <name>p7121-IMP</name>
</geneLocation>
<gene>
    <name evidence="2" type="primary">stbC</name>
</gene>
<name>A0A1W6F5H1_KLEOX</name>
<evidence type="ECO:0000256" key="1">
    <source>
        <dbReference type="SAM" id="Phobius"/>
    </source>
</evidence>
<dbReference type="EMBL" id="KX784502">
    <property type="protein sequence ID" value="ARK35809.1"/>
    <property type="molecule type" value="Genomic_DNA"/>
</dbReference>
<keyword evidence="1" id="KW-0812">Transmembrane</keyword>
<dbReference type="RefSeq" id="WP_000360828.1">
    <property type="nucleotide sequence ID" value="NZ_KX784502.1"/>
</dbReference>